<keyword evidence="2" id="KW-1185">Reference proteome</keyword>
<reference evidence="1 2" key="1">
    <citation type="submission" date="2018-11" db="EMBL/GenBank/DDBJ databases">
        <authorList>
            <person name="Kleinhagauer T."/>
            <person name="Glaeser S.P."/>
            <person name="Spergser J."/>
            <person name="Ruckert C."/>
            <person name="Kaempfer P."/>
            <person name="Busse H.-J."/>
        </authorList>
    </citation>
    <scope>NUCLEOTIDE SEQUENCE [LARGE SCALE GENOMIC DNA]</scope>
    <source>
        <strain evidence="1 2">812CH</strain>
    </source>
</reference>
<evidence type="ECO:0000313" key="2">
    <source>
        <dbReference type="Proteomes" id="UP000271426"/>
    </source>
</evidence>
<protein>
    <recommendedName>
        <fullName evidence="3">DUF4192 domain-containing protein</fullName>
    </recommendedName>
</protein>
<evidence type="ECO:0008006" key="3">
    <source>
        <dbReference type="Google" id="ProtNLM"/>
    </source>
</evidence>
<dbReference type="RefSeq" id="WP_123960083.1">
    <property type="nucleotide sequence ID" value="NZ_CP033898.1"/>
</dbReference>
<organism evidence="1 2">
    <name type="scientific">Corynebacterium pseudopelargi</name>
    <dbReference type="NCBI Taxonomy" id="2080757"/>
    <lineage>
        <taxon>Bacteria</taxon>
        <taxon>Bacillati</taxon>
        <taxon>Actinomycetota</taxon>
        <taxon>Actinomycetes</taxon>
        <taxon>Mycobacteriales</taxon>
        <taxon>Corynebacteriaceae</taxon>
        <taxon>Corynebacterium</taxon>
    </lineage>
</organism>
<dbReference type="KEGG" id="cpso:CPPEL_04950"/>
<name>A0A3G6IU69_9CORY</name>
<dbReference type="Pfam" id="PF13830">
    <property type="entry name" value="DUF4192"/>
    <property type="match status" value="1"/>
</dbReference>
<accession>A0A3G6IU69</accession>
<sequence>MTENNTPGTLLANIPGILGYYPQESLVVVTLGPLVGGRRHVGPVLRLDLSDLRYAYDLGDALTNVDIDIAFAFVVSEEFDAEQLNDLQALLQSLSGCGLLPIQHCWHVKEILGGARYRHLPIEADTTVPPGWNHGSIPDICASTSLHAMLTLGELPMLNRQEAKDYFCSRPKWAHRTWREKAAQQAMKEGAIMKTNFFEGVASIDIAIERLCINLAAVPASSQLRAKHVKPLAQWLSTVSLRDASVEAFMRDRALGRRAALAVASCYEGEIRANALCMYAVCALGTAASFRVPFALECAIETSPGHRLTHLLQLGYRRGDGEVVIGAVVRGSHRTLATMRGDEVAA</sequence>
<proteinExistence type="predicted"/>
<dbReference type="Proteomes" id="UP000271426">
    <property type="component" value="Chromosome"/>
</dbReference>
<dbReference type="InterPro" id="IPR025447">
    <property type="entry name" value="DUF4192"/>
</dbReference>
<dbReference type="EMBL" id="CP033898">
    <property type="protein sequence ID" value="AZA09117.1"/>
    <property type="molecule type" value="Genomic_DNA"/>
</dbReference>
<evidence type="ECO:0000313" key="1">
    <source>
        <dbReference type="EMBL" id="AZA09117.1"/>
    </source>
</evidence>
<gene>
    <name evidence="1" type="ORF">CPPEL_04950</name>
</gene>
<dbReference type="OrthoDB" id="3268175at2"/>
<dbReference type="AlphaFoldDB" id="A0A3G6IU69"/>